<gene>
    <name evidence="2" type="ORF">HID58_050970</name>
</gene>
<protein>
    <recommendedName>
        <fullName evidence="1">SPX domain-containing protein</fullName>
    </recommendedName>
</protein>
<keyword evidence="3" id="KW-1185">Reference proteome</keyword>
<evidence type="ECO:0000259" key="1">
    <source>
        <dbReference type="PROSITE" id="PS51382"/>
    </source>
</evidence>
<dbReference type="InterPro" id="IPR004331">
    <property type="entry name" value="SPX_dom"/>
</dbReference>
<name>A0ABQ8A7P3_BRANA</name>
<dbReference type="PROSITE" id="PS51382">
    <property type="entry name" value="SPX"/>
    <property type="match status" value="1"/>
</dbReference>
<accession>A0ABQ8A7P3</accession>
<sequence length="96" mass="11349">MKFGKSLSNQIEQTLPEWRDKFLSYKDLKKRLKLIDSKSVDRPTKRLRLDESSVGMSKEEISFIQLLEDELEKLLRREGGRVHHQIKGKKINKTSH</sequence>
<dbReference type="PANTHER" id="PTHR45978:SF10">
    <property type="entry name" value="SPX DOMAIN-CONTAINING PROTEIN 1"/>
    <property type="match status" value="1"/>
</dbReference>
<proteinExistence type="predicted"/>
<dbReference type="Proteomes" id="UP000824890">
    <property type="component" value="Unassembled WGS sequence"/>
</dbReference>
<evidence type="ECO:0000313" key="3">
    <source>
        <dbReference type="Proteomes" id="UP000824890"/>
    </source>
</evidence>
<comment type="caution">
    <text evidence="2">The sequence shown here is derived from an EMBL/GenBank/DDBJ whole genome shotgun (WGS) entry which is preliminary data.</text>
</comment>
<reference evidence="2 3" key="1">
    <citation type="submission" date="2021-05" db="EMBL/GenBank/DDBJ databases">
        <title>Genome Assembly of Synthetic Allotetraploid Brassica napus Reveals Homoeologous Exchanges between Subgenomes.</title>
        <authorList>
            <person name="Davis J.T."/>
        </authorList>
    </citation>
    <scope>NUCLEOTIDE SEQUENCE [LARGE SCALE GENOMIC DNA]</scope>
    <source>
        <strain evidence="3">cv. Da-Ae</strain>
        <tissue evidence="2">Seedling</tissue>
    </source>
</reference>
<feature type="domain" description="SPX" evidence="1">
    <location>
        <begin position="1"/>
        <end position="96"/>
    </location>
</feature>
<organism evidence="2 3">
    <name type="scientific">Brassica napus</name>
    <name type="common">Rape</name>
    <dbReference type="NCBI Taxonomy" id="3708"/>
    <lineage>
        <taxon>Eukaryota</taxon>
        <taxon>Viridiplantae</taxon>
        <taxon>Streptophyta</taxon>
        <taxon>Embryophyta</taxon>
        <taxon>Tracheophyta</taxon>
        <taxon>Spermatophyta</taxon>
        <taxon>Magnoliopsida</taxon>
        <taxon>eudicotyledons</taxon>
        <taxon>Gunneridae</taxon>
        <taxon>Pentapetalae</taxon>
        <taxon>rosids</taxon>
        <taxon>malvids</taxon>
        <taxon>Brassicales</taxon>
        <taxon>Brassicaceae</taxon>
        <taxon>Brassiceae</taxon>
        <taxon>Brassica</taxon>
    </lineage>
</organism>
<dbReference type="Pfam" id="PF03105">
    <property type="entry name" value="SPX"/>
    <property type="match status" value="1"/>
</dbReference>
<dbReference type="PANTHER" id="PTHR45978">
    <property type="entry name" value="SPX DOMAIN-CONTAINING PROTEIN 3"/>
    <property type="match status" value="1"/>
</dbReference>
<dbReference type="InterPro" id="IPR031142">
    <property type="entry name" value="SPX_prot"/>
</dbReference>
<dbReference type="EMBL" id="JAGKQM010000013">
    <property type="protein sequence ID" value="KAH0888541.1"/>
    <property type="molecule type" value="Genomic_DNA"/>
</dbReference>
<evidence type="ECO:0000313" key="2">
    <source>
        <dbReference type="EMBL" id="KAH0888541.1"/>
    </source>
</evidence>